<dbReference type="Pfam" id="PF13472">
    <property type="entry name" value="Lipase_GDSL_2"/>
    <property type="match status" value="1"/>
</dbReference>
<dbReference type="PANTHER" id="PTHR30383">
    <property type="entry name" value="THIOESTERASE 1/PROTEASE 1/LYSOPHOSPHOLIPASE L1"/>
    <property type="match status" value="1"/>
</dbReference>
<evidence type="ECO:0000259" key="1">
    <source>
        <dbReference type="Pfam" id="PF13472"/>
    </source>
</evidence>
<dbReference type="PANTHER" id="PTHR30383:SF5">
    <property type="entry name" value="SGNH HYDROLASE-TYPE ESTERASE DOMAIN-CONTAINING PROTEIN"/>
    <property type="match status" value="1"/>
</dbReference>
<dbReference type="CDD" id="cd01834">
    <property type="entry name" value="SGNH_hydrolase_like_2"/>
    <property type="match status" value="1"/>
</dbReference>
<dbReference type="PROSITE" id="PS51318">
    <property type="entry name" value="TAT"/>
    <property type="match status" value="1"/>
</dbReference>
<dbReference type="SUPFAM" id="SSF52266">
    <property type="entry name" value="SGNH hydrolase"/>
    <property type="match status" value="1"/>
</dbReference>
<dbReference type="InterPro" id="IPR036514">
    <property type="entry name" value="SGNH_hydro_sf"/>
</dbReference>
<dbReference type="EMBL" id="BLAU01000001">
    <property type="protein sequence ID" value="GET21223.1"/>
    <property type="molecule type" value="Genomic_DNA"/>
</dbReference>
<dbReference type="EMBL" id="PYGC01000008">
    <property type="protein sequence ID" value="PSK81700.1"/>
    <property type="molecule type" value="Genomic_DNA"/>
</dbReference>
<dbReference type="Gene3D" id="3.40.50.1110">
    <property type="entry name" value="SGNH hydrolase"/>
    <property type="match status" value="1"/>
</dbReference>
<sequence length="263" mass="29423">MKRTDRREFLKKTALSAGALAAIPGIIGATVKSTDAQVETEILSEVFLKKNDVIVFQGDSITDFWRDKKDQRPNDPLGFGPGYVFLAASTLLDHFAEKHLTIYNRGISGNKVFQLADRWEKDCLELNPRLLSILIGVNDYWHMHNGKYDGTIETYENDYRALLKRTKAALPDVKLVIGEPFAVLGGSAVDDSWFPAFDAYRKVARKLAKEFDAIFIPYQSVFDEASKRVGPKYWTADGVHPSVAGCHLMAAAWLKSVFGMEQG</sequence>
<dbReference type="InterPro" id="IPR013830">
    <property type="entry name" value="SGNH_hydro"/>
</dbReference>
<gene>
    <name evidence="3" type="ORF">CLV93_10898</name>
    <name evidence="2" type="ORF">JCM18694_14690</name>
</gene>
<evidence type="ECO:0000313" key="4">
    <source>
        <dbReference type="Proteomes" id="UP000240621"/>
    </source>
</evidence>
<dbReference type="GO" id="GO:0004622">
    <property type="term" value="F:phosphatidylcholine lysophospholipase activity"/>
    <property type="evidence" value="ECO:0007669"/>
    <property type="project" value="TreeGrafter"/>
</dbReference>
<dbReference type="RefSeq" id="WP_106543001.1">
    <property type="nucleotide sequence ID" value="NZ_BLAU01000001.1"/>
</dbReference>
<proteinExistence type="predicted"/>
<dbReference type="InterPro" id="IPR006311">
    <property type="entry name" value="TAT_signal"/>
</dbReference>
<name>A0A2P8C9Q8_9BACT</name>
<dbReference type="OrthoDB" id="9774205at2"/>
<protein>
    <submittedName>
        <fullName evidence="2 3">Lipase</fullName>
    </submittedName>
</protein>
<feature type="domain" description="SGNH hydrolase-type esterase" evidence="1">
    <location>
        <begin position="58"/>
        <end position="245"/>
    </location>
</feature>
<dbReference type="Proteomes" id="UP000240621">
    <property type="component" value="Unassembled WGS sequence"/>
</dbReference>
<keyword evidence="5" id="KW-1185">Reference proteome</keyword>
<dbReference type="InterPro" id="IPR051532">
    <property type="entry name" value="Ester_Hydrolysis_Enzymes"/>
</dbReference>
<reference evidence="2 5" key="2">
    <citation type="submission" date="2019-10" db="EMBL/GenBank/DDBJ databases">
        <title>Prolixibacter strains distinguished by the presence of nitrate reductase genes were adept at nitrate-dependent anaerobic corrosion of metallic iron and carbon steel.</title>
        <authorList>
            <person name="Iino T."/>
            <person name="Shono N."/>
            <person name="Ito K."/>
            <person name="Nakamura R."/>
            <person name="Sueoka K."/>
            <person name="Harayama S."/>
            <person name="Ohkuma M."/>
        </authorList>
    </citation>
    <scope>NUCLEOTIDE SEQUENCE [LARGE SCALE GENOMIC DNA]</scope>
    <source>
        <strain evidence="2 5">MIC1-1</strain>
    </source>
</reference>
<organism evidence="3 4">
    <name type="scientific">Prolixibacter denitrificans</name>
    <dbReference type="NCBI Taxonomy" id="1541063"/>
    <lineage>
        <taxon>Bacteria</taxon>
        <taxon>Pseudomonadati</taxon>
        <taxon>Bacteroidota</taxon>
        <taxon>Bacteroidia</taxon>
        <taxon>Marinilabiliales</taxon>
        <taxon>Prolixibacteraceae</taxon>
        <taxon>Prolixibacter</taxon>
    </lineage>
</organism>
<dbReference type="Proteomes" id="UP000396862">
    <property type="component" value="Unassembled WGS sequence"/>
</dbReference>
<comment type="caution">
    <text evidence="3">The sequence shown here is derived from an EMBL/GenBank/DDBJ whole genome shotgun (WGS) entry which is preliminary data.</text>
</comment>
<reference evidence="3 4" key="1">
    <citation type="submission" date="2018-03" db="EMBL/GenBank/DDBJ databases">
        <title>Genomic Encyclopedia of Archaeal and Bacterial Type Strains, Phase II (KMG-II): from individual species to whole genera.</title>
        <authorList>
            <person name="Goeker M."/>
        </authorList>
    </citation>
    <scope>NUCLEOTIDE SEQUENCE [LARGE SCALE GENOMIC DNA]</scope>
    <source>
        <strain evidence="3 4">DSM 27267</strain>
    </source>
</reference>
<evidence type="ECO:0000313" key="3">
    <source>
        <dbReference type="EMBL" id="PSK81700.1"/>
    </source>
</evidence>
<dbReference type="AlphaFoldDB" id="A0A2P8C9Q8"/>
<accession>A0A2P8C9Q8</accession>
<evidence type="ECO:0000313" key="2">
    <source>
        <dbReference type="EMBL" id="GET21223.1"/>
    </source>
</evidence>
<evidence type="ECO:0000313" key="5">
    <source>
        <dbReference type="Proteomes" id="UP000396862"/>
    </source>
</evidence>